<evidence type="ECO:0000313" key="1">
    <source>
        <dbReference type="EMBL" id="KAK8589617.1"/>
    </source>
</evidence>
<dbReference type="Gene3D" id="1.10.510.10">
    <property type="entry name" value="Transferase(Phosphotransferase) domain 1"/>
    <property type="match status" value="1"/>
</dbReference>
<sequence>MVASSFIANNGLCGGPLGSCNPTPSLSLQPDAKDKEYEYTMKVTENVISITMESSYLELLTGRTPIQPLDQCDNLVTCVRNYIRNQSLSPVILDVELNQQDETIVSQMITVLKIALISTSMSPSERPTLTEVV</sequence>
<evidence type="ECO:0000313" key="2">
    <source>
        <dbReference type="Proteomes" id="UP001472677"/>
    </source>
</evidence>
<dbReference type="Proteomes" id="UP001472677">
    <property type="component" value="Unassembled WGS sequence"/>
</dbReference>
<reference evidence="1 2" key="1">
    <citation type="journal article" date="2024" name="G3 (Bethesda)">
        <title>Genome assembly of Hibiscus sabdariffa L. provides insights into metabolisms of medicinal natural products.</title>
        <authorList>
            <person name="Kim T."/>
        </authorList>
    </citation>
    <scope>NUCLEOTIDE SEQUENCE [LARGE SCALE GENOMIC DNA]</scope>
    <source>
        <strain evidence="1">TK-2024</strain>
        <tissue evidence="1">Old leaves</tissue>
    </source>
</reference>
<name>A0ABR2FZS2_9ROSI</name>
<dbReference type="EMBL" id="JBBPBM010000004">
    <property type="protein sequence ID" value="KAK8589617.1"/>
    <property type="molecule type" value="Genomic_DNA"/>
</dbReference>
<proteinExistence type="predicted"/>
<comment type="caution">
    <text evidence="1">The sequence shown here is derived from an EMBL/GenBank/DDBJ whole genome shotgun (WGS) entry which is preliminary data.</text>
</comment>
<accession>A0ABR2FZS2</accession>
<protein>
    <submittedName>
        <fullName evidence="1">Uncharacterized protein</fullName>
    </submittedName>
</protein>
<organism evidence="1 2">
    <name type="scientific">Hibiscus sabdariffa</name>
    <name type="common">roselle</name>
    <dbReference type="NCBI Taxonomy" id="183260"/>
    <lineage>
        <taxon>Eukaryota</taxon>
        <taxon>Viridiplantae</taxon>
        <taxon>Streptophyta</taxon>
        <taxon>Embryophyta</taxon>
        <taxon>Tracheophyta</taxon>
        <taxon>Spermatophyta</taxon>
        <taxon>Magnoliopsida</taxon>
        <taxon>eudicotyledons</taxon>
        <taxon>Gunneridae</taxon>
        <taxon>Pentapetalae</taxon>
        <taxon>rosids</taxon>
        <taxon>malvids</taxon>
        <taxon>Malvales</taxon>
        <taxon>Malvaceae</taxon>
        <taxon>Malvoideae</taxon>
        <taxon>Hibiscus</taxon>
    </lineage>
</organism>
<keyword evidence="2" id="KW-1185">Reference proteome</keyword>
<gene>
    <name evidence="1" type="ORF">V6N12_024011</name>
</gene>